<dbReference type="CDD" id="cd09621">
    <property type="entry name" value="CBM9_like_5"/>
    <property type="match status" value="1"/>
</dbReference>
<feature type="signal peptide" evidence="4">
    <location>
        <begin position="1"/>
        <end position="39"/>
    </location>
</feature>
<dbReference type="Gene3D" id="3.20.20.80">
    <property type="entry name" value="Glycosidases"/>
    <property type="match status" value="1"/>
</dbReference>
<dbReference type="Pfam" id="PF01229">
    <property type="entry name" value="Glyco_hydro_39"/>
    <property type="match status" value="1"/>
</dbReference>
<dbReference type="InterPro" id="IPR010502">
    <property type="entry name" value="Carb-bd_dom_fam9"/>
</dbReference>
<comment type="caution">
    <text evidence="7">The sequence shown here is derived from an EMBL/GenBank/DDBJ whole genome shotgun (WGS) entry which is preliminary data.</text>
</comment>
<sequence length="1104" mass="114995">MNDASTMTAVRPRRRARWGVLAAAALLVAPLLSAGAVTAAVAAPGDGYSPIPVVLSEFKDPAQWQVYTNDGAQGTFRIDPSASVTGDSSGLLDMSIPSGTVEIAADVPATDLAALRFSVRSTTIDSVAVRLVDSTGQVHQQRVELDPAAAGWQTIVLESFDSGANYVAWGGPADGVWRGPVTRVAFVVDKWGTLDGATTGSLHIDALQALLPVPPFAVVPTTVGNAFDVGQPVTLGFVSSAQDLAWTVRDASGTVVDSGSGQVADLDGVIPVDATAPGWYQAQILATDADGTVHEGGTDFSILEPFDFTGSDDNRLAAATHFGGTWPLDLAPLLSRAGFSTARDEAYWSGQETTAGQFVWQEKVNAYQAELEQLDVDQLHVLSYGNPLYFADEAPSTPADRLAFANYALKSVEKFGTDDTIYEVWNEWNWRDLDGAAGGSAEQYVELLKVVNDVVRAEYPDVTLIGPALAPMNDWAGWMRDFAEAGGFDLVDGLSTHPYTFPQAPEGSTRYEGHIATLRSLMTEFGADLPMYLTEVGWPTSTNSQGVSELVQARLTTRAELLALEDGIAQYTIYDFMDDGLDAAEMEHRFGIVRNTNDPRGSFTPKPAYVSNAVLARQIHERPVLRSEDLGAGLYDVVFDAGSGSELHAAWSTVGGALTFAATGQVTVTDLYGGTTTLTPDAAGRVYVSVGEDPVYVEGSITDVTAGSPFRLAVDAEVAGDATAGRVIADNTAGSAALAFEATAESQTTSGTAAAGGEGEAPVSFAAQPQEGARTYAATVAVAGATVARVTKAGTAAAPLSVVGTHAIAPDGQEQLSLAVHNSSTRDVTVAGVDWSVGDQTGTGLEGQNVAAGQSLVLPVAVDVTAAVDWSAAVRRDGLAPLTSSGKLVPVAATTEVPLQAIVVDGVVDAAVQALPAQDFLAAGDPPITGWSGPADASGSLWLTHDEQNLYLTARITDDAHAQPATGGDIWQGDGLQWGFTTGAPGESPRVHELGAALTSAGVDVYRWAPTDRASEPEGVQSGIVRDDAAGVTTYELAVPWSTLEADPSTRLYSTTVVVNDNDGGGRDGWLTWGKGVAETKNAALYQPLLLGGAPAPLTPEPTP</sequence>
<dbReference type="Gene3D" id="2.60.40.1190">
    <property type="match status" value="1"/>
</dbReference>
<dbReference type="Pfam" id="PF06452">
    <property type="entry name" value="CBM9_1"/>
    <property type="match status" value="1"/>
</dbReference>
<dbReference type="SUPFAM" id="SSF51445">
    <property type="entry name" value="(Trans)glycosidases"/>
    <property type="match status" value="1"/>
</dbReference>
<name>A0ABU0TWH4_MICTR</name>
<evidence type="ECO:0000259" key="6">
    <source>
        <dbReference type="Pfam" id="PF06452"/>
    </source>
</evidence>
<comment type="similarity">
    <text evidence="1">Belongs to the glycosyl hydrolase 39 family.</text>
</comment>
<feature type="chain" id="PRO_5045055861" evidence="4">
    <location>
        <begin position="40"/>
        <end position="1104"/>
    </location>
</feature>
<dbReference type="RefSeq" id="WP_307484376.1">
    <property type="nucleotide sequence ID" value="NZ_JAUTBF010000001.1"/>
</dbReference>
<dbReference type="PANTHER" id="PTHR12631:SF10">
    <property type="entry name" value="BETA-XYLOSIDASE-LIKE PROTEIN-RELATED"/>
    <property type="match status" value="1"/>
</dbReference>
<feature type="domain" description="Glycosyl hydrolases family 39 N-terminal catalytic" evidence="5">
    <location>
        <begin position="421"/>
        <end position="654"/>
    </location>
</feature>
<evidence type="ECO:0000256" key="1">
    <source>
        <dbReference type="ARBA" id="ARBA00008875"/>
    </source>
</evidence>
<reference evidence="7 8" key="1">
    <citation type="submission" date="2023-07" db="EMBL/GenBank/DDBJ databases">
        <title>Functional and genomic diversity of the sorghum phyllosphere microbiome.</title>
        <authorList>
            <person name="Shade A."/>
        </authorList>
    </citation>
    <scope>NUCLEOTIDE SEQUENCE [LARGE SCALE GENOMIC DNA]</scope>
    <source>
        <strain evidence="7 8">SORGH_AS_1207</strain>
    </source>
</reference>
<dbReference type="InterPro" id="IPR049166">
    <property type="entry name" value="GH39_cat"/>
</dbReference>
<keyword evidence="3" id="KW-0326">Glycosidase</keyword>
<dbReference type="PANTHER" id="PTHR12631">
    <property type="entry name" value="ALPHA-L-IDURONIDASE"/>
    <property type="match status" value="1"/>
</dbReference>
<dbReference type="Proteomes" id="UP001226691">
    <property type="component" value="Unassembled WGS sequence"/>
</dbReference>
<organism evidence="7 8">
    <name type="scientific">Microbacterium trichothecenolyticum</name>
    <name type="common">Aureobacterium trichothecenolyticum</name>
    <dbReference type="NCBI Taxonomy" id="69370"/>
    <lineage>
        <taxon>Bacteria</taxon>
        <taxon>Bacillati</taxon>
        <taxon>Actinomycetota</taxon>
        <taxon>Actinomycetes</taxon>
        <taxon>Micrococcales</taxon>
        <taxon>Microbacteriaceae</taxon>
        <taxon>Microbacterium</taxon>
    </lineage>
</organism>
<dbReference type="InterPro" id="IPR051923">
    <property type="entry name" value="Glycosyl_Hydrolase_39"/>
</dbReference>
<evidence type="ECO:0000313" key="8">
    <source>
        <dbReference type="Proteomes" id="UP001226691"/>
    </source>
</evidence>
<evidence type="ECO:0000313" key="7">
    <source>
        <dbReference type="EMBL" id="MDQ1124018.1"/>
    </source>
</evidence>
<accession>A0ABU0TWH4</accession>
<protein>
    <submittedName>
        <fullName evidence="7">Exo-beta-1,3-glucanase (GH17 family)</fullName>
    </submittedName>
</protein>
<keyword evidence="8" id="KW-1185">Reference proteome</keyword>
<evidence type="ECO:0000256" key="2">
    <source>
        <dbReference type="ARBA" id="ARBA00022801"/>
    </source>
</evidence>
<proteinExistence type="inferred from homology"/>
<dbReference type="SUPFAM" id="SSF49344">
    <property type="entry name" value="CBD9-like"/>
    <property type="match status" value="1"/>
</dbReference>
<feature type="domain" description="Carbohydrate-binding" evidence="6">
    <location>
        <begin position="904"/>
        <end position="1075"/>
    </location>
</feature>
<evidence type="ECO:0000259" key="5">
    <source>
        <dbReference type="Pfam" id="PF01229"/>
    </source>
</evidence>
<evidence type="ECO:0000256" key="3">
    <source>
        <dbReference type="ARBA" id="ARBA00023295"/>
    </source>
</evidence>
<evidence type="ECO:0000256" key="4">
    <source>
        <dbReference type="SAM" id="SignalP"/>
    </source>
</evidence>
<keyword evidence="2" id="KW-0378">Hydrolase</keyword>
<dbReference type="InterPro" id="IPR017853">
    <property type="entry name" value="GH"/>
</dbReference>
<keyword evidence="4" id="KW-0732">Signal</keyword>
<dbReference type="EMBL" id="JAUTBF010000001">
    <property type="protein sequence ID" value="MDQ1124018.1"/>
    <property type="molecule type" value="Genomic_DNA"/>
</dbReference>
<gene>
    <name evidence="7" type="ORF">QE412_002591</name>
</gene>